<dbReference type="RefSeq" id="WP_062418600.1">
    <property type="nucleotide sequence ID" value="NZ_DF967974.1"/>
</dbReference>
<reference evidence="1 2" key="1">
    <citation type="submission" date="2015-07" db="EMBL/GenBank/DDBJ databases">
        <title>Genome sequence of Levilinea saccharolytica DSM 16555.</title>
        <authorList>
            <person name="Hemp J."/>
            <person name="Ward L.M."/>
            <person name="Pace L.A."/>
            <person name="Fischer W.W."/>
        </authorList>
    </citation>
    <scope>NUCLEOTIDE SEQUENCE [LARGE SCALE GENOMIC DNA]</scope>
    <source>
        <strain evidence="1 2">KIBI-1</strain>
    </source>
</reference>
<dbReference type="PATRIC" id="fig|229921.5.peg.2294"/>
<organism evidence="1 2">
    <name type="scientific">Levilinea saccharolytica</name>
    <dbReference type="NCBI Taxonomy" id="229921"/>
    <lineage>
        <taxon>Bacteria</taxon>
        <taxon>Bacillati</taxon>
        <taxon>Chloroflexota</taxon>
        <taxon>Anaerolineae</taxon>
        <taxon>Anaerolineales</taxon>
        <taxon>Anaerolineaceae</taxon>
        <taxon>Levilinea</taxon>
    </lineage>
</organism>
<dbReference type="AlphaFoldDB" id="A0A0N8GR00"/>
<accession>A0A0N8GR00</accession>
<protein>
    <recommendedName>
        <fullName evidence="3">Methyltransferase domain-containing protein</fullName>
    </recommendedName>
</protein>
<evidence type="ECO:0000313" key="1">
    <source>
        <dbReference type="EMBL" id="KPL85114.1"/>
    </source>
</evidence>
<evidence type="ECO:0008006" key="3">
    <source>
        <dbReference type="Google" id="ProtNLM"/>
    </source>
</evidence>
<gene>
    <name evidence="1" type="ORF">ADN01_07025</name>
</gene>
<dbReference type="OrthoDB" id="9800454at2"/>
<comment type="caution">
    <text evidence="1">The sequence shown here is derived from an EMBL/GenBank/DDBJ whole genome shotgun (WGS) entry which is preliminary data.</text>
</comment>
<name>A0A0N8GR00_9CHLR</name>
<dbReference type="Gene3D" id="3.40.50.150">
    <property type="entry name" value="Vaccinia Virus protein VP39"/>
    <property type="match status" value="1"/>
</dbReference>
<sequence length="212" mass="24737">MTQPPLSSNHLDEVREYFAKTLENFGATARGVDWNSDDARRIRFDQLAKIIDPSQPFTLLDYGSGYGAFAGYMLDVHLPFTRYIGYDIVQSMIEQGQRDYPDTDRFLFTDQLSEVPTADYAVACGVFNMKLRAAYEEWTPFVLDCLKVMNERSRRGFSVNFLTKYSDPEKMRPDLYYADPCYLFDYCKTHFSRNVALLHDYTVYDFTLLVRK</sequence>
<dbReference type="InterPro" id="IPR029063">
    <property type="entry name" value="SAM-dependent_MTases_sf"/>
</dbReference>
<evidence type="ECO:0000313" key="2">
    <source>
        <dbReference type="Proteomes" id="UP000050501"/>
    </source>
</evidence>
<dbReference type="SUPFAM" id="SSF53335">
    <property type="entry name" value="S-adenosyl-L-methionine-dependent methyltransferases"/>
    <property type="match status" value="1"/>
</dbReference>
<proteinExistence type="predicted"/>
<dbReference type="EMBL" id="LGCM01000027">
    <property type="protein sequence ID" value="KPL85114.1"/>
    <property type="molecule type" value="Genomic_DNA"/>
</dbReference>
<keyword evidence="2" id="KW-1185">Reference proteome</keyword>
<dbReference type="Proteomes" id="UP000050501">
    <property type="component" value="Unassembled WGS sequence"/>
</dbReference>
<dbReference type="STRING" id="229921.ADN01_07025"/>